<keyword evidence="5" id="KW-1185">Reference proteome</keyword>
<keyword evidence="1 2" id="KW-0732">Signal</keyword>
<evidence type="ECO:0000256" key="2">
    <source>
        <dbReference type="SAM" id="SignalP"/>
    </source>
</evidence>
<dbReference type="EMBL" id="CP003746">
    <property type="protein sequence ID" value="AFU98346.2"/>
    <property type="molecule type" value="Genomic_DNA"/>
</dbReference>
<dbReference type="eggNOG" id="COG3637">
    <property type="taxonomic scope" value="Bacteria"/>
</dbReference>
<accession>K4KH64</accession>
<dbReference type="RefSeq" id="WP_016389237.1">
    <property type="nucleotide sequence ID" value="NC_018868.3"/>
</dbReference>
<feature type="domain" description="Outer membrane protein beta-barrel" evidence="3">
    <location>
        <begin position="10"/>
        <end position="182"/>
    </location>
</feature>
<organism evidence="4 5">
    <name type="scientific">Simiduia agarivorans (strain DSM 21679 / JCM 13881 / BCRC 17597 / SA1)</name>
    <dbReference type="NCBI Taxonomy" id="1117647"/>
    <lineage>
        <taxon>Bacteria</taxon>
        <taxon>Pseudomonadati</taxon>
        <taxon>Pseudomonadota</taxon>
        <taxon>Gammaproteobacteria</taxon>
        <taxon>Cellvibrionales</taxon>
        <taxon>Cellvibrionaceae</taxon>
        <taxon>Simiduia</taxon>
    </lineage>
</organism>
<proteinExistence type="predicted"/>
<evidence type="ECO:0000256" key="1">
    <source>
        <dbReference type="ARBA" id="ARBA00022729"/>
    </source>
</evidence>
<dbReference type="KEGG" id="saga:M5M_05705"/>
<evidence type="ECO:0000313" key="4">
    <source>
        <dbReference type="EMBL" id="AFU98346.2"/>
    </source>
</evidence>
<dbReference type="OrthoDB" id="7620169at2"/>
<dbReference type="Pfam" id="PF13505">
    <property type="entry name" value="OMP_b-brl"/>
    <property type="match status" value="1"/>
</dbReference>
<sequence>MKLNPSLSALALVAALMAAPVWAGNETGLYLGGSVGSAQLTYDSADAYIDDSDGGYKVFGGYNFGLVPAVDLGIEVSYTDFGDHHGNTFAGDGRFSNTAWQGHLVGGLNLGPVGLFAKAGVANWETRFSNDLFTGKDDGSDPSYGIGAKFQIDALQLRAEYERLTMDDADLDFYSIGAALTF</sequence>
<dbReference type="Gene3D" id="2.40.160.20">
    <property type="match status" value="1"/>
</dbReference>
<name>K4KH64_SIMAS</name>
<gene>
    <name evidence="4" type="ordered locus">M5M_05705</name>
</gene>
<dbReference type="InterPro" id="IPR027385">
    <property type="entry name" value="Beta-barrel_OMP"/>
</dbReference>
<dbReference type="STRING" id="1117647.M5M_05705"/>
<feature type="signal peptide" evidence="2">
    <location>
        <begin position="1"/>
        <end position="23"/>
    </location>
</feature>
<dbReference type="Proteomes" id="UP000000466">
    <property type="component" value="Chromosome"/>
</dbReference>
<reference evidence="4 5" key="1">
    <citation type="journal article" date="2013" name="Genome Announc.">
        <title>Complete genome sequence of Simiduia agarivorans SA1(T), a marine bacterium able to degrade a variety of polysaccharides.</title>
        <authorList>
            <person name="Lin S.Y."/>
            <person name="Shieh W.Y."/>
            <person name="Chen J.S."/>
            <person name="Tang S.L."/>
        </authorList>
    </citation>
    <scope>NUCLEOTIDE SEQUENCE [LARGE SCALE GENOMIC DNA]</scope>
    <source>
        <strain evidence="5">DSM 21679 / JCM 13881 / BCRC 17597 / SA1</strain>
    </source>
</reference>
<evidence type="ECO:0000259" key="3">
    <source>
        <dbReference type="Pfam" id="PF13505"/>
    </source>
</evidence>
<evidence type="ECO:0000313" key="5">
    <source>
        <dbReference type="Proteomes" id="UP000000466"/>
    </source>
</evidence>
<dbReference type="SUPFAM" id="SSF56925">
    <property type="entry name" value="OMPA-like"/>
    <property type="match status" value="1"/>
</dbReference>
<dbReference type="HOGENOM" id="CLU_106646_2_0_6"/>
<feature type="chain" id="PRO_5003878295" evidence="2">
    <location>
        <begin position="24"/>
        <end position="182"/>
    </location>
</feature>
<dbReference type="InterPro" id="IPR011250">
    <property type="entry name" value="OMP/PagP_B-barrel"/>
</dbReference>
<protein>
    <submittedName>
        <fullName evidence="4">OmpA-like transmembrane domain-containing protein</fullName>
    </submittedName>
</protein>
<dbReference type="AlphaFoldDB" id="K4KH64"/>